<keyword evidence="2" id="KW-1133">Transmembrane helix</keyword>
<keyword evidence="4" id="KW-1185">Reference proteome</keyword>
<keyword evidence="2" id="KW-0812">Transmembrane</keyword>
<gene>
    <name evidence="3" type="ORF">MMAD_44980</name>
</gene>
<dbReference type="EMBL" id="AP022610">
    <property type="protein sequence ID" value="BBZ30203.1"/>
    <property type="molecule type" value="Genomic_DNA"/>
</dbReference>
<keyword evidence="2" id="KW-0472">Membrane</keyword>
<evidence type="ECO:0000256" key="1">
    <source>
        <dbReference type="SAM" id="MobiDB-lite"/>
    </source>
</evidence>
<protein>
    <submittedName>
        <fullName evidence="3">Uncharacterized protein</fullName>
    </submittedName>
</protein>
<dbReference type="KEGG" id="mmag:MMAD_44980"/>
<sequence>MAAVVGEERTAPRPDDAAEPSPTRQQRFENSRAGRVVISVVIAAILLLNLVWNLPQNSPIAKGLHDLTDPLSVPLGLDQWWGMFAIPESRVTSVDVDVTMANGETRIWHMQPGAPGVGWWSRWTGLRNQVVTNPVVRPQLAHWVVGQVTKPGERATEVVVLLRSENLSKPGEPAAGRSPASKVLYQETLAAPR</sequence>
<feature type="compositionally biased region" description="Basic and acidic residues" evidence="1">
    <location>
        <begin position="1"/>
        <end position="16"/>
    </location>
</feature>
<organism evidence="3 4">
    <name type="scientific">Mycolicibacterium madagascariense</name>
    <dbReference type="NCBI Taxonomy" id="212765"/>
    <lineage>
        <taxon>Bacteria</taxon>
        <taxon>Bacillati</taxon>
        <taxon>Actinomycetota</taxon>
        <taxon>Actinomycetes</taxon>
        <taxon>Mycobacteriales</taxon>
        <taxon>Mycobacteriaceae</taxon>
        <taxon>Mycolicibacterium</taxon>
    </lineage>
</organism>
<reference evidence="3 4" key="1">
    <citation type="journal article" date="2019" name="Emerg. Microbes Infect.">
        <title>Comprehensive subspecies identification of 175 nontuberculous mycobacteria species based on 7547 genomic profiles.</title>
        <authorList>
            <person name="Matsumoto Y."/>
            <person name="Kinjo T."/>
            <person name="Motooka D."/>
            <person name="Nabeya D."/>
            <person name="Jung N."/>
            <person name="Uechi K."/>
            <person name="Horii T."/>
            <person name="Iida T."/>
            <person name="Fujita J."/>
            <person name="Nakamura S."/>
        </authorList>
    </citation>
    <scope>NUCLEOTIDE SEQUENCE [LARGE SCALE GENOMIC DNA]</scope>
    <source>
        <strain evidence="3 4">JCM 13574</strain>
    </source>
</reference>
<evidence type="ECO:0000256" key="2">
    <source>
        <dbReference type="SAM" id="Phobius"/>
    </source>
</evidence>
<feature type="transmembrane region" description="Helical" evidence="2">
    <location>
        <begin position="33"/>
        <end position="52"/>
    </location>
</feature>
<feature type="region of interest" description="Disordered" evidence="1">
    <location>
        <begin position="1"/>
        <end position="29"/>
    </location>
</feature>
<evidence type="ECO:0000313" key="4">
    <source>
        <dbReference type="Proteomes" id="UP000466517"/>
    </source>
</evidence>
<dbReference type="RefSeq" id="WP_163741339.1">
    <property type="nucleotide sequence ID" value="NZ_AP022610.1"/>
</dbReference>
<evidence type="ECO:0000313" key="3">
    <source>
        <dbReference type="EMBL" id="BBZ30203.1"/>
    </source>
</evidence>
<proteinExistence type="predicted"/>
<dbReference type="AlphaFoldDB" id="A0A7I7XMA7"/>
<accession>A0A7I7XMA7</accession>
<dbReference type="Proteomes" id="UP000466517">
    <property type="component" value="Chromosome"/>
</dbReference>
<name>A0A7I7XMA7_9MYCO</name>